<proteinExistence type="predicted"/>
<feature type="transmembrane region" description="Helical" evidence="1">
    <location>
        <begin position="101"/>
        <end position="122"/>
    </location>
</feature>
<protein>
    <submittedName>
        <fullName evidence="2">Uncharacterized protein</fullName>
    </submittedName>
</protein>
<evidence type="ECO:0000256" key="1">
    <source>
        <dbReference type="SAM" id="Phobius"/>
    </source>
</evidence>
<sequence>MEKKMVLQLADAIHLMMPAFRFPLLSSSLESYMFRNVPFGPRRSGCHKPADVRLSGQNDDPRGVQQCYAISPETKHPGEGGIHSAATSVRPGPVTLTPTSATFAATLIILLLLPALPIIAVAEKVEVQNCRPSRLDYAPATLLALLSHIFVSMRETLLFDMDRNSFGDGVKYSSPIPPSLWIELTPWY</sequence>
<reference evidence="2 3" key="1">
    <citation type="submission" date="2015-06" db="EMBL/GenBank/DDBJ databases">
        <title>Survival trade-offs in plant roots during colonization by closely related pathogenic and mutualistic fungi.</title>
        <authorList>
            <person name="Hacquard S."/>
            <person name="Kracher B."/>
            <person name="Hiruma K."/>
            <person name="Weinman A."/>
            <person name="Muench P."/>
            <person name="Garrido Oter R."/>
            <person name="Ver Loren van Themaat E."/>
            <person name="Dallerey J.-F."/>
            <person name="Damm U."/>
            <person name="Henrissat B."/>
            <person name="Lespinet O."/>
            <person name="Thon M."/>
            <person name="Kemen E."/>
            <person name="McHardy A.C."/>
            <person name="Schulze-Lefert P."/>
            <person name="O'Connell R.J."/>
        </authorList>
    </citation>
    <scope>NUCLEOTIDE SEQUENCE [LARGE SCALE GENOMIC DNA]</scope>
    <source>
        <strain evidence="2 3">0861</strain>
    </source>
</reference>
<dbReference type="EMBL" id="LFIV01000164">
    <property type="protein sequence ID" value="KZL66753.1"/>
    <property type="molecule type" value="Genomic_DNA"/>
</dbReference>
<comment type="caution">
    <text evidence="2">The sequence shown here is derived from an EMBL/GenBank/DDBJ whole genome shotgun (WGS) entry which is preliminary data.</text>
</comment>
<organism evidence="2 3">
    <name type="scientific">Colletotrichum tofieldiae</name>
    <dbReference type="NCBI Taxonomy" id="708197"/>
    <lineage>
        <taxon>Eukaryota</taxon>
        <taxon>Fungi</taxon>
        <taxon>Dikarya</taxon>
        <taxon>Ascomycota</taxon>
        <taxon>Pezizomycotina</taxon>
        <taxon>Sordariomycetes</taxon>
        <taxon>Hypocreomycetidae</taxon>
        <taxon>Glomerellales</taxon>
        <taxon>Glomerellaceae</taxon>
        <taxon>Colletotrichum</taxon>
        <taxon>Colletotrichum spaethianum species complex</taxon>
    </lineage>
</organism>
<keyword evidence="1" id="KW-0812">Transmembrane</keyword>
<keyword evidence="1" id="KW-1133">Transmembrane helix</keyword>
<gene>
    <name evidence="2" type="ORF">CT0861_06703</name>
</gene>
<keyword evidence="1" id="KW-0472">Membrane</keyword>
<name>A0A161W612_9PEZI</name>
<evidence type="ECO:0000313" key="2">
    <source>
        <dbReference type="EMBL" id="KZL66753.1"/>
    </source>
</evidence>
<evidence type="ECO:0000313" key="3">
    <source>
        <dbReference type="Proteomes" id="UP000076552"/>
    </source>
</evidence>
<dbReference type="AlphaFoldDB" id="A0A161W612"/>
<accession>A0A161W612</accession>
<keyword evidence="3" id="KW-1185">Reference proteome</keyword>
<dbReference type="Proteomes" id="UP000076552">
    <property type="component" value="Unassembled WGS sequence"/>
</dbReference>